<evidence type="ECO:0000256" key="8">
    <source>
        <dbReference type="SAM" id="MobiDB-lite"/>
    </source>
</evidence>
<gene>
    <name evidence="10" type="primary">POM1</name>
    <name evidence="10" type="ORF">OHK93_007877</name>
</gene>
<feature type="compositionally biased region" description="Pro residues" evidence="8">
    <location>
        <begin position="375"/>
        <end position="389"/>
    </location>
</feature>
<feature type="compositionally biased region" description="Low complexity" evidence="8">
    <location>
        <begin position="562"/>
        <end position="576"/>
    </location>
</feature>
<feature type="compositionally biased region" description="Polar residues" evidence="8">
    <location>
        <begin position="62"/>
        <end position="86"/>
    </location>
</feature>
<feature type="binding site" evidence="7">
    <location>
        <position position="1029"/>
    </location>
    <ligand>
        <name>ATP</name>
        <dbReference type="ChEBI" id="CHEBI:30616"/>
    </ligand>
</feature>
<dbReference type="GO" id="GO:0005737">
    <property type="term" value="C:cytoplasm"/>
    <property type="evidence" value="ECO:0007669"/>
    <property type="project" value="TreeGrafter"/>
</dbReference>
<evidence type="ECO:0000256" key="7">
    <source>
        <dbReference type="PROSITE-ProRule" id="PRU10141"/>
    </source>
</evidence>
<feature type="region of interest" description="Disordered" evidence="8">
    <location>
        <begin position="144"/>
        <end position="576"/>
    </location>
</feature>
<feature type="compositionally biased region" description="Low complexity" evidence="8">
    <location>
        <begin position="741"/>
        <end position="753"/>
    </location>
</feature>
<feature type="compositionally biased region" description="Polar residues" evidence="8">
    <location>
        <begin position="657"/>
        <end position="680"/>
    </location>
</feature>
<evidence type="ECO:0000256" key="3">
    <source>
        <dbReference type="ARBA" id="ARBA00022679"/>
    </source>
</evidence>
<comment type="caution">
    <text evidence="10">The sequence shown here is derived from an EMBL/GenBank/DDBJ whole genome shotgun (WGS) entry which is preliminary data.</text>
</comment>
<dbReference type="Proteomes" id="UP001161017">
    <property type="component" value="Unassembled WGS sequence"/>
</dbReference>
<feature type="compositionally biased region" description="Polar residues" evidence="8">
    <location>
        <begin position="202"/>
        <end position="212"/>
    </location>
</feature>
<sequence length="1456" mass="156840">MAVARPEEPTPLAASRDPTAPTASSRRRQSSLRDQRFPAAPSALQASPSKRLAPDINAKASVITTPRPYTQNPSSISHIRQVSTGTGPRHSIASTGLAAKRSPSPPSGSFDFLPSVNFDDLHSSIFHDVPDINSFPAPAGKAFQQRLDPDTGAAPQRPPMMAQSRTVDTADLGTRIGLNGGSIRRHGSGAQRGLPPSHDNDPTTQLNGSLSKGSRRKSYFPSAATSTVTKTPRKSVGPGILTSGFDLQGGPRRPSLAQAGLGMSFDTVEPNTGAMAGSQSANFESTRYQKAKSFQAPPRKSSDAPLTPTGALGNFESFANGLPHSPARSNLRTTTPSSNKRMSVLPNSAHATGLAARTISPTDALRMKRMSMKANPPPMPFTPTTPQPDTPSSAGIPSAPSPPFIPRKSVTPSSSRTTPDPNRKSYSSGFSISSSTSYNSNNGPNSSARMSQSLSTSRLPTPKSRVENLSQGDEEMVPPVPAIPKAYESPKDESHPPFFSYRKSSLAAESNSVNSNSTSGGGAPPSEDQGRKMQSNPIIDKPQALPKEPATERKQGNSNMNRRTLQPLRLPPLNLLPLSTPTASKIAALYDGSTSKDEGAVTPPPKKGTKATPTTPMTASKASFSRGIFDDSDNIPFQVRSSSSHHTVRPDPHQHRAPSSSSTTGPNGAESQAANTSRSAISPYVSSSLPKSSGEFSHLRREMSNPVDASSDQRPSRLTGPRLQKPRKASKDDGSSMETASPIESSASSFGSSLRRKLSLTRKRSASKAQSISERDAEMPPNPPKHSDMPPPRLPASATWSGPFLPSPTPSQKQGNSRNFSNTSAVGRDERNRSSTWDSSETPKKAAKPVPVVNLPGTKRTNRSVLEGASAQSGTNLKELLRETKTMEIQPDRDDMLAEEEMRRLASKRKETELAAKELDALTRRATAKDRVSPASALRVAKLNIFERGEIVDYKDIFFCGTQNAKKHVGDLSEAASNFGYDDERGDYNIVPGDHLAYRYEIVDVLGKGSFGQVVRCVDHRTGTLVAIKIIRNKKRFHQQALVEVDILQKLREWDPHNKHSMVSFTQSFYFRGHLCISTELLGMNLYEFIKCHDFRGFSLKLIRRFAKQLISSLLLLKSKKVIHCDLKPENVLLAHPARSEIKVIDFGSSCLENEKVYTYIQSRFYRSPEVILGMSYGMAIDMWSLGCILAELLTGYPIFPGENEQEQLACIMEVFGPPEKHLIEKSTRKKLFFDSLGKPRITVSSKGKRRRPSSKSLQQALKCEDEAFLDFITRCLRWDPDRRLKPDEAIAHEFLTGRSTKAPPPNRPRTAPSNTFASPVKRHNSVSQSPAASTRPLPEPPTVMGLKTGTAVRNRDAAAANAHASSPIKYSSGAAAKRVSTVNMPPNVSSNASTAGTKRLVNGAAVQGSALPRVASTQRAGNNATSAAGGGGVVSSRAEGLAAAAAAASLATRSR</sequence>
<dbReference type="EC" id="2.7.12.1" evidence="10"/>
<keyword evidence="5 10" id="KW-0418">Kinase</keyword>
<keyword evidence="11" id="KW-1185">Reference proteome</keyword>
<feature type="region of interest" description="Disordered" evidence="8">
    <location>
        <begin position="1415"/>
        <end position="1434"/>
    </location>
</feature>
<feature type="compositionally biased region" description="Polar residues" evidence="8">
    <location>
        <begin position="810"/>
        <end position="825"/>
    </location>
</feature>
<evidence type="ECO:0000256" key="2">
    <source>
        <dbReference type="ARBA" id="ARBA00022527"/>
    </source>
</evidence>
<dbReference type="CDD" id="cd14210">
    <property type="entry name" value="PKc_DYRK"/>
    <property type="match status" value="1"/>
</dbReference>
<feature type="compositionally biased region" description="Low complexity" evidence="8">
    <location>
        <begin position="425"/>
        <end position="447"/>
    </location>
</feature>
<dbReference type="InterPro" id="IPR017441">
    <property type="entry name" value="Protein_kinase_ATP_BS"/>
</dbReference>
<name>A0AA43QMI8_9LECA</name>
<keyword evidence="3 10" id="KW-0808">Transferase</keyword>
<dbReference type="PANTHER" id="PTHR24058:SF22">
    <property type="entry name" value="DUAL SPECIFICITY TYROSINE-PHOSPHORYLATION-REGULATED KINASE 4"/>
    <property type="match status" value="1"/>
</dbReference>
<dbReference type="GO" id="GO:0004712">
    <property type="term" value="F:protein serine/threonine/tyrosine kinase activity"/>
    <property type="evidence" value="ECO:0007669"/>
    <property type="project" value="UniProtKB-EC"/>
</dbReference>
<feature type="compositionally biased region" description="Polar residues" evidence="8">
    <location>
        <begin position="277"/>
        <end position="288"/>
    </location>
</feature>
<evidence type="ECO:0000256" key="4">
    <source>
        <dbReference type="ARBA" id="ARBA00022741"/>
    </source>
</evidence>
<proteinExistence type="inferred from homology"/>
<evidence type="ECO:0000256" key="5">
    <source>
        <dbReference type="ARBA" id="ARBA00022777"/>
    </source>
</evidence>
<feature type="compositionally biased region" description="Pro residues" evidence="8">
    <location>
        <begin position="780"/>
        <end position="794"/>
    </location>
</feature>
<dbReference type="InterPro" id="IPR000719">
    <property type="entry name" value="Prot_kinase_dom"/>
</dbReference>
<dbReference type="FunFam" id="1.10.510.10:FF:000112">
    <property type="entry name" value="Putative dual specificity tyrosine-phosphorylation-regulated kinase 2"/>
    <property type="match status" value="1"/>
</dbReference>
<dbReference type="Gene3D" id="1.10.510.10">
    <property type="entry name" value="Transferase(Phosphotransferase) domain 1"/>
    <property type="match status" value="1"/>
</dbReference>
<feature type="region of interest" description="Disordered" evidence="8">
    <location>
        <begin position="589"/>
        <end position="873"/>
    </location>
</feature>
<feature type="compositionally biased region" description="Polar residues" evidence="8">
    <location>
        <begin position="448"/>
        <end position="459"/>
    </location>
</feature>
<feature type="compositionally biased region" description="Low complexity" evidence="8">
    <location>
        <begin position="38"/>
        <end position="49"/>
    </location>
</feature>
<organism evidence="10 11">
    <name type="scientific">Ramalina farinacea</name>
    <dbReference type="NCBI Taxonomy" id="258253"/>
    <lineage>
        <taxon>Eukaryota</taxon>
        <taxon>Fungi</taxon>
        <taxon>Dikarya</taxon>
        <taxon>Ascomycota</taxon>
        <taxon>Pezizomycotina</taxon>
        <taxon>Lecanoromycetes</taxon>
        <taxon>OSLEUM clade</taxon>
        <taxon>Lecanoromycetidae</taxon>
        <taxon>Lecanorales</taxon>
        <taxon>Lecanorineae</taxon>
        <taxon>Ramalinaceae</taxon>
        <taxon>Ramalina</taxon>
    </lineage>
</organism>
<dbReference type="EMBL" id="JAPUFD010000007">
    <property type="protein sequence ID" value="MDI1488602.1"/>
    <property type="molecule type" value="Genomic_DNA"/>
</dbReference>
<keyword evidence="4 7" id="KW-0547">Nucleotide-binding</keyword>
<dbReference type="SMART" id="SM00220">
    <property type="entry name" value="S_TKc"/>
    <property type="match status" value="1"/>
</dbReference>
<evidence type="ECO:0000313" key="10">
    <source>
        <dbReference type="EMBL" id="MDI1488602.1"/>
    </source>
</evidence>
<evidence type="ECO:0000259" key="9">
    <source>
        <dbReference type="PROSITE" id="PS50011"/>
    </source>
</evidence>
<dbReference type="PROSITE" id="PS00108">
    <property type="entry name" value="PROTEIN_KINASE_ST"/>
    <property type="match status" value="1"/>
</dbReference>
<keyword evidence="2 10" id="KW-0723">Serine/threonine-protein kinase</keyword>
<accession>A0AA43QMI8</accession>
<dbReference type="GO" id="GO:0005856">
    <property type="term" value="C:cytoskeleton"/>
    <property type="evidence" value="ECO:0007669"/>
    <property type="project" value="TreeGrafter"/>
</dbReference>
<feature type="region of interest" description="Disordered" evidence="8">
    <location>
        <begin position="1295"/>
        <end position="1347"/>
    </location>
</feature>
<dbReference type="InterPro" id="IPR050494">
    <property type="entry name" value="Ser_Thr_dual-spec_kinase"/>
</dbReference>
<dbReference type="PROSITE" id="PS00107">
    <property type="entry name" value="PROTEIN_KINASE_ATP"/>
    <property type="match status" value="1"/>
</dbReference>
<dbReference type="InterPro" id="IPR008271">
    <property type="entry name" value="Ser/Thr_kinase_AS"/>
</dbReference>
<feature type="compositionally biased region" description="Polar residues" evidence="8">
    <location>
        <begin position="327"/>
        <end position="350"/>
    </location>
</feature>
<dbReference type="PROSITE" id="PS50011">
    <property type="entry name" value="PROTEIN_KINASE_DOM"/>
    <property type="match status" value="1"/>
</dbReference>
<evidence type="ECO:0000256" key="6">
    <source>
        <dbReference type="ARBA" id="ARBA00022840"/>
    </source>
</evidence>
<protein>
    <submittedName>
        <fullName evidence="10">Serine/threonine protein kinase, CMGC, dual-specificity</fullName>
        <ecNumber evidence="10">2.7.12.1</ecNumber>
    </submittedName>
</protein>
<comment type="similarity">
    <text evidence="1">Belongs to the protein kinase superfamily. CMGC Ser/Thr protein kinase family. MNB/DYRK subfamily.</text>
</comment>
<feature type="compositionally biased region" description="Low complexity" evidence="8">
    <location>
        <begin position="682"/>
        <end position="693"/>
    </location>
</feature>
<dbReference type="GO" id="GO:0004674">
    <property type="term" value="F:protein serine/threonine kinase activity"/>
    <property type="evidence" value="ECO:0007669"/>
    <property type="project" value="UniProtKB-KW"/>
</dbReference>
<feature type="compositionally biased region" description="Basic residues" evidence="8">
    <location>
        <begin position="754"/>
        <end position="766"/>
    </location>
</feature>
<evidence type="ECO:0000313" key="11">
    <source>
        <dbReference type="Proteomes" id="UP001161017"/>
    </source>
</evidence>
<dbReference type="PANTHER" id="PTHR24058">
    <property type="entry name" value="DUAL SPECIFICITY PROTEIN KINASE"/>
    <property type="match status" value="1"/>
</dbReference>
<dbReference type="InterPro" id="IPR011009">
    <property type="entry name" value="Kinase-like_dom_sf"/>
</dbReference>
<dbReference type="Pfam" id="PF00069">
    <property type="entry name" value="Pkinase"/>
    <property type="match status" value="1"/>
</dbReference>
<feature type="compositionally biased region" description="Low complexity" evidence="8">
    <location>
        <begin position="504"/>
        <end position="518"/>
    </location>
</feature>
<feature type="compositionally biased region" description="Low complexity" evidence="8">
    <location>
        <begin position="610"/>
        <end position="622"/>
    </location>
</feature>
<keyword evidence="6 7" id="KW-0067">ATP-binding</keyword>
<dbReference type="GO" id="GO:0005524">
    <property type="term" value="F:ATP binding"/>
    <property type="evidence" value="ECO:0007669"/>
    <property type="project" value="UniProtKB-UniRule"/>
</dbReference>
<dbReference type="SUPFAM" id="SSF56112">
    <property type="entry name" value="Protein kinase-like (PK-like)"/>
    <property type="match status" value="1"/>
</dbReference>
<feature type="domain" description="Protein kinase" evidence="9">
    <location>
        <begin position="1000"/>
        <end position="1296"/>
    </location>
</feature>
<evidence type="ECO:0000256" key="1">
    <source>
        <dbReference type="ARBA" id="ARBA00008867"/>
    </source>
</evidence>
<feature type="compositionally biased region" description="Polar residues" evidence="8">
    <location>
        <begin position="410"/>
        <end position="420"/>
    </location>
</feature>
<feature type="region of interest" description="Disordered" evidence="8">
    <location>
        <begin position="1"/>
        <end position="107"/>
    </location>
</feature>
<reference evidence="10" key="1">
    <citation type="journal article" date="2023" name="Genome Biol. Evol.">
        <title>First Whole Genome Sequence and Flow Cytometry Genome Size Data for the Lichen-Forming Fungus Ramalina farinacea (Ascomycota).</title>
        <authorList>
            <person name="Llewellyn T."/>
            <person name="Mian S."/>
            <person name="Hill R."/>
            <person name="Leitch I.J."/>
            <person name="Gaya E."/>
        </authorList>
    </citation>
    <scope>NUCLEOTIDE SEQUENCE</scope>
    <source>
        <strain evidence="10">LIQ254RAFAR</strain>
    </source>
</reference>
<dbReference type="Gene3D" id="3.30.200.20">
    <property type="entry name" value="Phosphorylase Kinase, domain 1"/>
    <property type="match status" value="1"/>
</dbReference>